<dbReference type="PANTHER" id="PTHR12418">
    <property type="entry name" value="ACYL-COENZYME A THIOESTERASE THEM4"/>
    <property type="match status" value="1"/>
</dbReference>
<evidence type="ECO:0000256" key="1">
    <source>
        <dbReference type="ARBA" id="ARBA00004170"/>
    </source>
</evidence>
<evidence type="ECO:0000256" key="23">
    <source>
        <dbReference type="ARBA" id="ARBA00048180"/>
    </source>
</evidence>
<organism evidence="25 26">
    <name type="scientific">Trichloromonas acetexigens</name>
    <dbReference type="NCBI Taxonomy" id="38815"/>
    <lineage>
        <taxon>Bacteria</taxon>
        <taxon>Pseudomonadati</taxon>
        <taxon>Thermodesulfobacteriota</taxon>
        <taxon>Desulfuromonadia</taxon>
        <taxon>Desulfuromonadales</taxon>
        <taxon>Trichloromonadaceae</taxon>
        <taxon>Trichloromonas</taxon>
    </lineage>
</organism>
<feature type="domain" description="Thioesterase" evidence="24">
    <location>
        <begin position="58"/>
        <end position="106"/>
    </location>
</feature>
<evidence type="ECO:0000313" key="26">
    <source>
        <dbReference type="Proteomes" id="UP000317155"/>
    </source>
</evidence>
<dbReference type="InterPro" id="IPR006683">
    <property type="entry name" value="Thioestr_dom"/>
</dbReference>
<dbReference type="InterPro" id="IPR052365">
    <property type="entry name" value="THEM4/THEM5_acyl-CoA_thioest"/>
</dbReference>
<evidence type="ECO:0000256" key="15">
    <source>
        <dbReference type="ARBA" id="ARBA00038456"/>
    </source>
</evidence>
<evidence type="ECO:0000256" key="10">
    <source>
        <dbReference type="ARBA" id="ARBA00023098"/>
    </source>
</evidence>
<comment type="similarity">
    <text evidence="15">Belongs to the THEM4/THEM5 thioesterase family.</text>
</comment>
<reference evidence="25 26" key="1">
    <citation type="submission" date="2019-07" db="EMBL/GenBank/DDBJ databases">
        <title>Insights of Desulfuromonas acetexigens electromicrobiology.</title>
        <authorList>
            <person name="Katuri K."/>
            <person name="Sapireddy V."/>
            <person name="Shaw D.R."/>
            <person name="Saikaly P."/>
        </authorList>
    </citation>
    <scope>NUCLEOTIDE SEQUENCE [LARGE SCALE GENOMIC DNA]</scope>
    <source>
        <strain evidence="25 26">2873</strain>
    </source>
</reference>
<keyword evidence="5" id="KW-0963">Cytoplasm</keyword>
<dbReference type="AlphaFoldDB" id="A0A550JFB6"/>
<comment type="catalytic activity">
    <reaction evidence="20">
        <text>hexadecanoyl-CoA + H2O = hexadecanoate + CoA + H(+)</text>
        <dbReference type="Rhea" id="RHEA:16645"/>
        <dbReference type="ChEBI" id="CHEBI:7896"/>
        <dbReference type="ChEBI" id="CHEBI:15377"/>
        <dbReference type="ChEBI" id="CHEBI:15378"/>
        <dbReference type="ChEBI" id="CHEBI:57287"/>
        <dbReference type="ChEBI" id="CHEBI:57379"/>
        <dbReference type="EC" id="3.1.2.2"/>
    </reaction>
    <physiologicalReaction direction="left-to-right" evidence="20">
        <dbReference type="Rhea" id="RHEA:16646"/>
    </physiologicalReaction>
</comment>
<evidence type="ECO:0000256" key="21">
    <source>
        <dbReference type="ARBA" id="ARBA00047969"/>
    </source>
</evidence>
<keyword evidence="12" id="KW-0966">Cell projection</keyword>
<dbReference type="GO" id="GO:0016790">
    <property type="term" value="F:thiolester hydrolase activity"/>
    <property type="evidence" value="ECO:0007669"/>
    <property type="project" value="UniProtKB-ARBA"/>
</dbReference>
<accession>A0A550JFB6</accession>
<evidence type="ECO:0000256" key="13">
    <source>
        <dbReference type="ARBA" id="ARBA00035852"/>
    </source>
</evidence>
<comment type="subcellular location">
    <subcellularLocation>
        <location evidence="3">Cell projection</location>
        <location evidence="3">Ruffle membrane</location>
    </subcellularLocation>
    <subcellularLocation>
        <location evidence="2">Cytoplasm</location>
    </subcellularLocation>
    <subcellularLocation>
        <location evidence="1">Membrane</location>
        <topology evidence="1">Peripheral membrane protein</topology>
    </subcellularLocation>
</comment>
<sequence>MAVDPSPELAEHYGHGRCVICGGRNPHSLRLRFEPTADGGVRASFFAHGELQGYTDLLHGGVMASLLDAAMTHCLFHLGIEAVTGELNIRYLRPIPCGSALEIRAWRLSAFPPLHRLKAQILSGGEVMTLAEAKFMERPVR</sequence>
<protein>
    <recommendedName>
        <fullName evidence="17">Acyl-coenzyme A thioesterase THEM4</fullName>
        <ecNumber evidence="16">3.1.2.2</ecNumber>
    </recommendedName>
    <alternativeName>
        <fullName evidence="18">Thioesterase superfamily member 4</fullName>
    </alternativeName>
</protein>
<evidence type="ECO:0000256" key="4">
    <source>
        <dbReference type="ARBA" id="ARBA00022475"/>
    </source>
</evidence>
<evidence type="ECO:0000256" key="16">
    <source>
        <dbReference type="ARBA" id="ARBA00038848"/>
    </source>
</evidence>
<dbReference type="SUPFAM" id="SSF54637">
    <property type="entry name" value="Thioesterase/thiol ester dehydrase-isomerase"/>
    <property type="match status" value="1"/>
</dbReference>
<comment type="caution">
    <text evidence="25">The sequence shown here is derived from an EMBL/GenBank/DDBJ whole genome shotgun (WGS) entry which is preliminary data.</text>
</comment>
<dbReference type="CDD" id="cd03443">
    <property type="entry name" value="PaaI_thioesterase"/>
    <property type="match status" value="1"/>
</dbReference>
<evidence type="ECO:0000256" key="5">
    <source>
        <dbReference type="ARBA" id="ARBA00022490"/>
    </source>
</evidence>
<evidence type="ECO:0000256" key="3">
    <source>
        <dbReference type="ARBA" id="ARBA00004632"/>
    </source>
</evidence>
<keyword evidence="10" id="KW-0443">Lipid metabolism</keyword>
<comment type="catalytic activity">
    <reaction evidence="22">
        <text>dodecanoyl-CoA + H2O = dodecanoate + CoA + H(+)</text>
        <dbReference type="Rhea" id="RHEA:30135"/>
        <dbReference type="ChEBI" id="CHEBI:15377"/>
        <dbReference type="ChEBI" id="CHEBI:15378"/>
        <dbReference type="ChEBI" id="CHEBI:18262"/>
        <dbReference type="ChEBI" id="CHEBI:57287"/>
        <dbReference type="ChEBI" id="CHEBI:57375"/>
    </reaction>
    <physiologicalReaction direction="left-to-right" evidence="22">
        <dbReference type="Rhea" id="RHEA:30136"/>
    </physiologicalReaction>
</comment>
<keyword evidence="9" id="KW-0809">Transit peptide</keyword>
<dbReference type="RefSeq" id="WP_092057832.1">
    <property type="nucleotide sequence ID" value="NZ_FOJJ01000037.1"/>
</dbReference>
<dbReference type="GO" id="GO:0016020">
    <property type="term" value="C:membrane"/>
    <property type="evidence" value="ECO:0007669"/>
    <property type="project" value="UniProtKB-SubCell"/>
</dbReference>
<dbReference type="InterPro" id="IPR029069">
    <property type="entry name" value="HotDog_dom_sf"/>
</dbReference>
<evidence type="ECO:0000256" key="6">
    <source>
        <dbReference type="ARBA" id="ARBA00022703"/>
    </source>
</evidence>
<evidence type="ECO:0000256" key="22">
    <source>
        <dbReference type="ARBA" id="ARBA00048074"/>
    </source>
</evidence>
<keyword evidence="11" id="KW-0472">Membrane</keyword>
<keyword evidence="7" id="KW-0378">Hydrolase</keyword>
<dbReference type="GO" id="GO:0005737">
    <property type="term" value="C:cytoplasm"/>
    <property type="evidence" value="ECO:0007669"/>
    <property type="project" value="UniProtKB-SubCell"/>
</dbReference>
<evidence type="ECO:0000256" key="17">
    <source>
        <dbReference type="ARBA" id="ARBA00040123"/>
    </source>
</evidence>
<evidence type="ECO:0000256" key="2">
    <source>
        <dbReference type="ARBA" id="ARBA00004496"/>
    </source>
</evidence>
<dbReference type="EC" id="3.1.2.2" evidence="16"/>
<dbReference type="EMBL" id="VJVV01000005">
    <property type="protein sequence ID" value="TRO81900.1"/>
    <property type="molecule type" value="Genomic_DNA"/>
</dbReference>
<evidence type="ECO:0000256" key="18">
    <source>
        <dbReference type="ARBA" id="ARBA00043210"/>
    </source>
</evidence>
<proteinExistence type="inferred from homology"/>
<comment type="catalytic activity">
    <reaction evidence="13">
        <text>(5Z,8Z,11Z,14Z)-eicosatetraenoyl-CoA + H2O = (5Z,8Z,11Z,14Z)-eicosatetraenoate + CoA + H(+)</text>
        <dbReference type="Rhea" id="RHEA:40151"/>
        <dbReference type="ChEBI" id="CHEBI:15377"/>
        <dbReference type="ChEBI" id="CHEBI:15378"/>
        <dbReference type="ChEBI" id="CHEBI:32395"/>
        <dbReference type="ChEBI" id="CHEBI:57287"/>
        <dbReference type="ChEBI" id="CHEBI:57368"/>
    </reaction>
    <physiologicalReaction direction="left-to-right" evidence="13">
        <dbReference type="Rhea" id="RHEA:40152"/>
    </physiologicalReaction>
</comment>
<keyword evidence="8" id="KW-0276">Fatty acid metabolism</keyword>
<comment type="catalytic activity">
    <reaction evidence="23">
        <text>tetradecanoyl-CoA + H2O = tetradecanoate + CoA + H(+)</text>
        <dbReference type="Rhea" id="RHEA:40119"/>
        <dbReference type="ChEBI" id="CHEBI:15377"/>
        <dbReference type="ChEBI" id="CHEBI:15378"/>
        <dbReference type="ChEBI" id="CHEBI:30807"/>
        <dbReference type="ChEBI" id="CHEBI:57287"/>
        <dbReference type="ChEBI" id="CHEBI:57385"/>
    </reaction>
    <physiologicalReaction direction="left-to-right" evidence="23">
        <dbReference type="Rhea" id="RHEA:40120"/>
    </physiologicalReaction>
</comment>
<dbReference type="GO" id="GO:0006631">
    <property type="term" value="P:fatty acid metabolic process"/>
    <property type="evidence" value="ECO:0007669"/>
    <property type="project" value="UniProtKB-KW"/>
</dbReference>
<dbReference type="Gene3D" id="3.10.129.10">
    <property type="entry name" value="Hotdog Thioesterase"/>
    <property type="match status" value="1"/>
</dbReference>
<evidence type="ECO:0000313" key="25">
    <source>
        <dbReference type="EMBL" id="TRO81900.1"/>
    </source>
</evidence>
<keyword evidence="4" id="KW-1003">Cell membrane</keyword>
<evidence type="ECO:0000256" key="9">
    <source>
        <dbReference type="ARBA" id="ARBA00022946"/>
    </source>
</evidence>
<dbReference type="Pfam" id="PF03061">
    <property type="entry name" value="4HBT"/>
    <property type="match status" value="1"/>
</dbReference>
<gene>
    <name evidence="25" type="ORF">FL622_08870</name>
</gene>
<evidence type="ECO:0000256" key="20">
    <source>
        <dbReference type="ARBA" id="ARBA00047734"/>
    </source>
</evidence>
<evidence type="ECO:0000256" key="12">
    <source>
        <dbReference type="ARBA" id="ARBA00023273"/>
    </source>
</evidence>
<comment type="catalytic activity">
    <reaction evidence="21">
        <text>decanoyl-CoA + H2O = decanoate + CoA + H(+)</text>
        <dbReference type="Rhea" id="RHEA:40059"/>
        <dbReference type="ChEBI" id="CHEBI:15377"/>
        <dbReference type="ChEBI" id="CHEBI:15378"/>
        <dbReference type="ChEBI" id="CHEBI:27689"/>
        <dbReference type="ChEBI" id="CHEBI:57287"/>
        <dbReference type="ChEBI" id="CHEBI:61430"/>
    </reaction>
    <physiologicalReaction direction="left-to-right" evidence="21">
        <dbReference type="Rhea" id="RHEA:40060"/>
    </physiologicalReaction>
</comment>
<evidence type="ECO:0000256" key="7">
    <source>
        <dbReference type="ARBA" id="ARBA00022801"/>
    </source>
</evidence>
<keyword evidence="26" id="KW-1185">Reference proteome</keyword>
<comment type="catalytic activity">
    <reaction evidence="19">
        <text>octanoyl-CoA + H2O = octanoate + CoA + H(+)</text>
        <dbReference type="Rhea" id="RHEA:30143"/>
        <dbReference type="ChEBI" id="CHEBI:15377"/>
        <dbReference type="ChEBI" id="CHEBI:15378"/>
        <dbReference type="ChEBI" id="CHEBI:25646"/>
        <dbReference type="ChEBI" id="CHEBI:57287"/>
        <dbReference type="ChEBI" id="CHEBI:57386"/>
    </reaction>
    <physiologicalReaction direction="left-to-right" evidence="19">
        <dbReference type="Rhea" id="RHEA:30144"/>
    </physiologicalReaction>
</comment>
<evidence type="ECO:0000256" key="19">
    <source>
        <dbReference type="ARBA" id="ARBA00047588"/>
    </source>
</evidence>
<dbReference type="OrthoDB" id="5297685at2"/>
<evidence type="ECO:0000259" key="24">
    <source>
        <dbReference type="Pfam" id="PF03061"/>
    </source>
</evidence>
<dbReference type="PANTHER" id="PTHR12418:SF19">
    <property type="entry name" value="ACYL-COENZYME A THIOESTERASE THEM4"/>
    <property type="match status" value="1"/>
</dbReference>
<evidence type="ECO:0000256" key="8">
    <source>
        <dbReference type="ARBA" id="ARBA00022832"/>
    </source>
</evidence>
<evidence type="ECO:0000256" key="11">
    <source>
        <dbReference type="ARBA" id="ARBA00023136"/>
    </source>
</evidence>
<comment type="catalytic activity">
    <reaction evidence="14">
        <text>(9Z)-octadecenoyl-CoA + H2O = (9Z)-octadecenoate + CoA + H(+)</text>
        <dbReference type="Rhea" id="RHEA:40139"/>
        <dbReference type="ChEBI" id="CHEBI:15377"/>
        <dbReference type="ChEBI" id="CHEBI:15378"/>
        <dbReference type="ChEBI" id="CHEBI:30823"/>
        <dbReference type="ChEBI" id="CHEBI:57287"/>
        <dbReference type="ChEBI" id="CHEBI:57387"/>
    </reaction>
    <physiologicalReaction direction="left-to-right" evidence="14">
        <dbReference type="Rhea" id="RHEA:40140"/>
    </physiologicalReaction>
</comment>
<dbReference type="Proteomes" id="UP000317155">
    <property type="component" value="Unassembled WGS sequence"/>
</dbReference>
<keyword evidence="6" id="KW-0053">Apoptosis</keyword>
<evidence type="ECO:0000256" key="14">
    <source>
        <dbReference type="ARBA" id="ARBA00037002"/>
    </source>
</evidence>
<name>A0A550JFB6_9BACT</name>